<dbReference type="AlphaFoldDB" id="A0A0C2JVV7"/>
<gene>
    <name evidence="2" type="ORF">RF11_12542</name>
</gene>
<reference evidence="2 3" key="1">
    <citation type="journal article" date="2014" name="Genome Biol. Evol.">
        <title>The genome of the myxosporean Thelohanellus kitauei shows adaptations to nutrient acquisition within its fish host.</title>
        <authorList>
            <person name="Yang Y."/>
            <person name="Xiong J."/>
            <person name="Zhou Z."/>
            <person name="Huo F."/>
            <person name="Miao W."/>
            <person name="Ran C."/>
            <person name="Liu Y."/>
            <person name="Zhang J."/>
            <person name="Feng J."/>
            <person name="Wang M."/>
            <person name="Wang M."/>
            <person name="Wang L."/>
            <person name="Yao B."/>
        </authorList>
    </citation>
    <scope>NUCLEOTIDE SEQUENCE [LARGE SCALE GENOMIC DNA]</scope>
    <source>
        <strain evidence="2">Wuqing</strain>
    </source>
</reference>
<comment type="caution">
    <text evidence="2">The sequence shown here is derived from an EMBL/GenBank/DDBJ whole genome shotgun (WGS) entry which is preliminary data.</text>
</comment>
<feature type="signal peptide" evidence="1">
    <location>
        <begin position="1"/>
        <end position="21"/>
    </location>
</feature>
<proteinExistence type="predicted"/>
<dbReference type="EMBL" id="JWZT01000767">
    <property type="protein sequence ID" value="KII73568.1"/>
    <property type="molecule type" value="Genomic_DNA"/>
</dbReference>
<organism evidence="2 3">
    <name type="scientific">Thelohanellus kitauei</name>
    <name type="common">Myxosporean</name>
    <dbReference type="NCBI Taxonomy" id="669202"/>
    <lineage>
        <taxon>Eukaryota</taxon>
        <taxon>Metazoa</taxon>
        <taxon>Cnidaria</taxon>
        <taxon>Myxozoa</taxon>
        <taxon>Myxosporea</taxon>
        <taxon>Bivalvulida</taxon>
        <taxon>Platysporina</taxon>
        <taxon>Myxobolidae</taxon>
        <taxon>Thelohanellus</taxon>
    </lineage>
</organism>
<dbReference type="Proteomes" id="UP000031668">
    <property type="component" value="Unassembled WGS sequence"/>
</dbReference>
<keyword evidence="3" id="KW-1185">Reference proteome</keyword>
<keyword evidence="1" id="KW-0732">Signal</keyword>
<accession>A0A0C2JVV7</accession>
<evidence type="ECO:0000256" key="1">
    <source>
        <dbReference type="SAM" id="SignalP"/>
    </source>
</evidence>
<sequence>MSLLVWTCVISAVLKSCLVSSSTVSTCEKISKGSNIDRKNKRFIQVECVKIMIDPQEFDLPPSAPTFSEEIAKQAVTRFTRRRKLPKLSGEDAGTIREFLTPFAGEILIPRNPGGGWFRKHLRFLSRRQPTVESTHTPKGTLNQELLDDILIANMMADSPMGFFKLYPIPDSSSDDLPETKPGVTLEVLKPAPVHFCTDFPSTATATVSTYGSAGLTPAKHSPPSSAH</sequence>
<evidence type="ECO:0000313" key="3">
    <source>
        <dbReference type="Proteomes" id="UP000031668"/>
    </source>
</evidence>
<name>A0A0C2JVV7_THEKT</name>
<evidence type="ECO:0000313" key="2">
    <source>
        <dbReference type="EMBL" id="KII73568.1"/>
    </source>
</evidence>
<feature type="chain" id="PRO_5002151436" evidence="1">
    <location>
        <begin position="22"/>
        <end position="228"/>
    </location>
</feature>
<protein>
    <submittedName>
        <fullName evidence="2">Uncharacterized protein</fullName>
    </submittedName>
</protein>